<name>A0A485LWW4_9ZZZZ</name>
<dbReference type="EMBL" id="CAADRM010000072">
    <property type="protein sequence ID" value="VFU13196.1"/>
    <property type="molecule type" value="Genomic_DNA"/>
</dbReference>
<dbReference type="Gene3D" id="3.10.580.10">
    <property type="entry name" value="CBS-domain"/>
    <property type="match status" value="1"/>
</dbReference>
<dbReference type="PANTHER" id="PTHR43080:SF26">
    <property type="entry name" value="REGULATORY PROTEIN"/>
    <property type="match status" value="1"/>
</dbReference>
<dbReference type="AlphaFoldDB" id="A0A485LWW4"/>
<keyword evidence="1" id="KW-0129">CBS domain</keyword>
<gene>
    <name evidence="3" type="ORF">SCFA_1630004</name>
</gene>
<dbReference type="SMART" id="SM00116">
    <property type="entry name" value="CBS"/>
    <property type="match status" value="2"/>
</dbReference>
<dbReference type="SUPFAM" id="SSF54631">
    <property type="entry name" value="CBS-domain pair"/>
    <property type="match status" value="1"/>
</dbReference>
<dbReference type="InterPro" id="IPR051257">
    <property type="entry name" value="Diverse_CBS-Domain"/>
</dbReference>
<protein>
    <submittedName>
        <fullName evidence="3">Magnesium transporter MgtE</fullName>
    </submittedName>
</protein>
<evidence type="ECO:0000313" key="3">
    <source>
        <dbReference type="EMBL" id="VFU13196.1"/>
    </source>
</evidence>
<reference evidence="3" key="1">
    <citation type="submission" date="2019-03" db="EMBL/GenBank/DDBJ databases">
        <authorList>
            <person name="Hao L."/>
        </authorList>
    </citation>
    <scope>NUCLEOTIDE SEQUENCE</scope>
</reference>
<feature type="domain" description="CBS" evidence="2">
    <location>
        <begin position="98"/>
        <end position="156"/>
    </location>
</feature>
<proteinExistence type="predicted"/>
<dbReference type="PROSITE" id="PS51371">
    <property type="entry name" value="CBS"/>
    <property type="match status" value="2"/>
</dbReference>
<organism evidence="3">
    <name type="scientific">anaerobic digester metagenome</name>
    <dbReference type="NCBI Taxonomy" id="1263854"/>
    <lineage>
        <taxon>unclassified sequences</taxon>
        <taxon>metagenomes</taxon>
        <taxon>ecological metagenomes</taxon>
    </lineage>
</organism>
<dbReference type="PANTHER" id="PTHR43080">
    <property type="entry name" value="CBS DOMAIN-CONTAINING PROTEIN CBSX3, MITOCHONDRIAL"/>
    <property type="match status" value="1"/>
</dbReference>
<dbReference type="InterPro" id="IPR000644">
    <property type="entry name" value="CBS_dom"/>
</dbReference>
<sequence length="160" mass="17139">MLTAKDIMSTKVITLSPGMEVVTAAGILMDNHINGAPVVDESGAIVGILSQDDLVTQQKKIPLPSYFVVLDALIPLRSSGQVQKELEKIAATTVEHAMTPDPVCVHPDTPVEDIATIMVDKKIHTIPVVDEDNRLVGIIGKEDILRTIIPAPGTKKQTTS</sequence>
<feature type="domain" description="CBS" evidence="2">
    <location>
        <begin position="8"/>
        <end position="65"/>
    </location>
</feature>
<dbReference type="Pfam" id="PF00571">
    <property type="entry name" value="CBS"/>
    <property type="match status" value="2"/>
</dbReference>
<evidence type="ECO:0000256" key="1">
    <source>
        <dbReference type="ARBA" id="ARBA00023122"/>
    </source>
</evidence>
<dbReference type="CDD" id="cd04586">
    <property type="entry name" value="CBS_pair_BON_assoc"/>
    <property type="match status" value="1"/>
</dbReference>
<evidence type="ECO:0000259" key="2">
    <source>
        <dbReference type="PROSITE" id="PS51371"/>
    </source>
</evidence>
<dbReference type="InterPro" id="IPR046342">
    <property type="entry name" value="CBS_dom_sf"/>
</dbReference>
<accession>A0A485LWW4</accession>